<dbReference type="PANTHER" id="PTHR47977">
    <property type="entry name" value="RAS-RELATED PROTEIN RAB"/>
    <property type="match status" value="1"/>
</dbReference>
<gene>
    <name evidence="5" type="ORF">CVLEPA_LOCUS4384</name>
</gene>
<reference evidence="5 6" key="1">
    <citation type="submission" date="2024-02" db="EMBL/GenBank/DDBJ databases">
        <authorList>
            <person name="Daric V."/>
            <person name="Darras S."/>
        </authorList>
    </citation>
    <scope>NUCLEOTIDE SEQUENCE [LARGE SCALE GENOMIC DNA]</scope>
</reference>
<proteinExistence type="predicted"/>
<evidence type="ECO:0000256" key="3">
    <source>
        <dbReference type="ARBA" id="ARBA00022927"/>
    </source>
</evidence>
<evidence type="ECO:0000313" key="5">
    <source>
        <dbReference type="EMBL" id="CAK8674710.1"/>
    </source>
</evidence>
<dbReference type="PRINTS" id="PR00449">
    <property type="entry name" value="RASTRNSFRMNG"/>
</dbReference>
<dbReference type="InterPro" id="IPR001806">
    <property type="entry name" value="Small_GTPase"/>
</dbReference>
<dbReference type="InterPro" id="IPR050227">
    <property type="entry name" value="Rab"/>
</dbReference>
<dbReference type="PROSITE" id="PS00675">
    <property type="entry name" value="SIGMA54_INTERACT_1"/>
    <property type="match status" value="1"/>
</dbReference>
<dbReference type="Pfam" id="PF00071">
    <property type="entry name" value="Ras"/>
    <property type="match status" value="1"/>
</dbReference>
<evidence type="ECO:0000256" key="4">
    <source>
        <dbReference type="ARBA" id="ARBA00023134"/>
    </source>
</evidence>
<dbReference type="SUPFAM" id="SSF52540">
    <property type="entry name" value="P-loop containing nucleoside triphosphate hydrolases"/>
    <property type="match status" value="1"/>
</dbReference>
<accession>A0ABP0F4S8</accession>
<organism evidence="5 6">
    <name type="scientific">Clavelina lepadiformis</name>
    <name type="common">Light-bulb sea squirt</name>
    <name type="synonym">Ascidia lepadiformis</name>
    <dbReference type="NCBI Taxonomy" id="159417"/>
    <lineage>
        <taxon>Eukaryota</taxon>
        <taxon>Metazoa</taxon>
        <taxon>Chordata</taxon>
        <taxon>Tunicata</taxon>
        <taxon>Ascidiacea</taxon>
        <taxon>Aplousobranchia</taxon>
        <taxon>Clavelinidae</taxon>
        <taxon>Clavelina</taxon>
    </lineage>
</organism>
<keyword evidence="6" id="KW-1185">Reference proteome</keyword>
<dbReference type="InterPro" id="IPR005225">
    <property type="entry name" value="Small_GTP-bd"/>
</dbReference>
<evidence type="ECO:0000313" key="6">
    <source>
        <dbReference type="Proteomes" id="UP001642483"/>
    </source>
</evidence>
<comment type="caution">
    <text evidence="5">The sequence shown here is derived from an EMBL/GenBank/DDBJ whole genome shotgun (WGS) entry which is preliminary data.</text>
</comment>
<dbReference type="InterPro" id="IPR025662">
    <property type="entry name" value="Sigma_54_int_dom_ATP-bd_1"/>
</dbReference>
<sequence>MALADVASERKKIIMLGDSGAGKTALLKRIVYNNFDQTQATVGLEFGVASAKVNGVHYTKLEIWWRRDTAGSEKFRSLAPLYMRDADGVIMVYAVDDPWSFESLEGWISAFKDCHSDPNGGAVILVANKLDLNEAVPAKIGRNFAKNLKVPFFEVSAKEATNVETAFQTFVQGIIEKSNQKNLTDDRLSNSKALTALAGDGQVKKSTSWPKFKGTVSLNGNIRTQEVGVTVKDCEC</sequence>
<evidence type="ECO:0000256" key="1">
    <source>
        <dbReference type="ARBA" id="ARBA00022448"/>
    </source>
</evidence>
<dbReference type="Gene3D" id="3.40.50.300">
    <property type="entry name" value="P-loop containing nucleotide triphosphate hydrolases"/>
    <property type="match status" value="1"/>
</dbReference>
<protein>
    <submittedName>
        <fullName evidence="5">Uncharacterized protein</fullName>
    </submittedName>
</protein>
<evidence type="ECO:0000256" key="2">
    <source>
        <dbReference type="ARBA" id="ARBA00022741"/>
    </source>
</evidence>
<dbReference type="SMART" id="SM00173">
    <property type="entry name" value="RAS"/>
    <property type="match status" value="1"/>
</dbReference>
<keyword evidence="2" id="KW-0547">Nucleotide-binding</keyword>
<dbReference type="CDD" id="cd00154">
    <property type="entry name" value="Rab"/>
    <property type="match status" value="1"/>
</dbReference>
<dbReference type="PROSITE" id="PS51419">
    <property type="entry name" value="RAB"/>
    <property type="match status" value="1"/>
</dbReference>
<dbReference type="EMBL" id="CAWYQH010000013">
    <property type="protein sequence ID" value="CAK8674710.1"/>
    <property type="molecule type" value="Genomic_DNA"/>
</dbReference>
<name>A0ABP0F4S8_CLALP</name>
<dbReference type="InterPro" id="IPR027417">
    <property type="entry name" value="P-loop_NTPase"/>
</dbReference>
<dbReference type="SMART" id="SM00174">
    <property type="entry name" value="RHO"/>
    <property type="match status" value="1"/>
</dbReference>
<dbReference type="NCBIfam" id="TIGR00231">
    <property type="entry name" value="small_GTP"/>
    <property type="match status" value="1"/>
</dbReference>
<dbReference type="SMART" id="SM00175">
    <property type="entry name" value="RAB"/>
    <property type="match status" value="1"/>
</dbReference>
<keyword evidence="4" id="KW-0342">GTP-binding</keyword>
<keyword evidence="1" id="KW-0813">Transport</keyword>
<dbReference type="Proteomes" id="UP001642483">
    <property type="component" value="Unassembled WGS sequence"/>
</dbReference>
<keyword evidence="3" id="KW-0653">Protein transport</keyword>
<dbReference type="PROSITE" id="PS51421">
    <property type="entry name" value="RAS"/>
    <property type="match status" value="1"/>
</dbReference>